<comment type="similarity">
    <text evidence="1">Belongs to the ATP-dependent AMP-binding enzyme family.</text>
</comment>
<evidence type="ECO:0000259" key="3">
    <source>
        <dbReference type="Pfam" id="PF00501"/>
    </source>
</evidence>
<dbReference type="EMBL" id="DXAQ01000056">
    <property type="protein sequence ID" value="HIZ89021.1"/>
    <property type="molecule type" value="Genomic_DNA"/>
</dbReference>
<keyword evidence="2 5" id="KW-0436">Ligase</keyword>
<gene>
    <name evidence="5" type="ORF">H9804_03670</name>
</gene>
<evidence type="ECO:0000256" key="2">
    <source>
        <dbReference type="ARBA" id="ARBA00022598"/>
    </source>
</evidence>
<protein>
    <submittedName>
        <fullName evidence="5">Fatty acid--CoA ligase family protein</fullName>
    </submittedName>
</protein>
<accession>A0A9D2GU44</accession>
<dbReference type="InterPro" id="IPR042099">
    <property type="entry name" value="ANL_N_sf"/>
</dbReference>
<dbReference type="SUPFAM" id="SSF56801">
    <property type="entry name" value="Acetyl-CoA synthetase-like"/>
    <property type="match status" value="1"/>
</dbReference>
<evidence type="ECO:0000313" key="5">
    <source>
        <dbReference type="EMBL" id="HIZ89021.1"/>
    </source>
</evidence>
<reference evidence="5" key="1">
    <citation type="journal article" date="2021" name="PeerJ">
        <title>Extensive microbial diversity within the chicken gut microbiome revealed by metagenomics and culture.</title>
        <authorList>
            <person name="Gilroy R."/>
            <person name="Ravi A."/>
            <person name="Getino M."/>
            <person name="Pursley I."/>
            <person name="Horton D.L."/>
            <person name="Alikhan N.F."/>
            <person name="Baker D."/>
            <person name="Gharbi K."/>
            <person name="Hall N."/>
            <person name="Watson M."/>
            <person name="Adriaenssens E.M."/>
            <person name="Foster-Nyarko E."/>
            <person name="Jarju S."/>
            <person name="Secka A."/>
            <person name="Antonio M."/>
            <person name="Oren A."/>
            <person name="Chaudhuri R.R."/>
            <person name="La Ragione R."/>
            <person name="Hildebrand F."/>
            <person name="Pallen M.J."/>
        </authorList>
    </citation>
    <scope>NUCLEOTIDE SEQUENCE</scope>
    <source>
        <strain evidence="5">ChiW4-1371</strain>
    </source>
</reference>
<dbReference type="GO" id="GO:0006631">
    <property type="term" value="P:fatty acid metabolic process"/>
    <property type="evidence" value="ECO:0007669"/>
    <property type="project" value="TreeGrafter"/>
</dbReference>
<dbReference type="PANTHER" id="PTHR43201">
    <property type="entry name" value="ACYL-COA SYNTHETASE"/>
    <property type="match status" value="1"/>
</dbReference>
<dbReference type="Proteomes" id="UP000824176">
    <property type="component" value="Unassembled WGS sequence"/>
</dbReference>
<evidence type="ECO:0000259" key="4">
    <source>
        <dbReference type="Pfam" id="PF13193"/>
    </source>
</evidence>
<dbReference type="Pfam" id="PF13193">
    <property type="entry name" value="AMP-binding_C"/>
    <property type="match status" value="1"/>
</dbReference>
<dbReference type="GO" id="GO:0031956">
    <property type="term" value="F:medium-chain fatty acid-CoA ligase activity"/>
    <property type="evidence" value="ECO:0007669"/>
    <property type="project" value="TreeGrafter"/>
</dbReference>
<feature type="domain" description="AMP-binding enzyme C-terminal" evidence="4">
    <location>
        <begin position="364"/>
        <end position="433"/>
    </location>
</feature>
<comment type="caution">
    <text evidence="5">The sequence shown here is derived from an EMBL/GenBank/DDBJ whole genome shotgun (WGS) entry which is preliminary data.</text>
</comment>
<sequence>MFIDFILDSAKKYPNNDAFVLNNVHSTYADLLEDYNTALKFVSENIRPNTVVALESDFSSISTAFLLALAENRNIIVPLTKAVAHKKDDFLNISKAEYIINIDDNKNIQFNKLNGDSSHELYDILKQCNHPGIVFFSSGSTGESKAAVHDFVHILDKFKVPRKMKRMITFLMFDHMGGINTLLHNLSGGGCVITVRERSPKAVLEIVQNQKVQVLPVSPTFINLMILSEAYKQFDLSSLETISYGTEVMPENTLEKLNEIFPNVRLVQTYGLSELGVLDTKSQANNSLWVKLGGAGFETRVRNNMLEIKAHSAMLGYLNAPSPYTEDGWFMTMDMVEQDGEYYKILGRKSEIINISGEKVYPAEVESFFMKMDGVEDVAIKGEQNPLIGNMVTAKFKINTNETLSEFKKRMIAFAKGKIADYKIPQKVRLVSDEEIHSIRLKKDRK</sequence>
<dbReference type="CDD" id="cd04433">
    <property type="entry name" value="AFD_class_I"/>
    <property type="match status" value="1"/>
</dbReference>
<dbReference type="PROSITE" id="PS00455">
    <property type="entry name" value="AMP_BINDING"/>
    <property type="match status" value="1"/>
</dbReference>
<dbReference type="InterPro" id="IPR020845">
    <property type="entry name" value="AMP-binding_CS"/>
</dbReference>
<dbReference type="InterPro" id="IPR025110">
    <property type="entry name" value="AMP-bd_C"/>
</dbReference>
<dbReference type="AlphaFoldDB" id="A0A9D2GU44"/>
<dbReference type="Gene3D" id="3.30.300.30">
    <property type="match status" value="1"/>
</dbReference>
<dbReference type="InterPro" id="IPR000873">
    <property type="entry name" value="AMP-dep_synth/lig_dom"/>
</dbReference>
<dbReference type="Pfam" id="PF00501">
    <property type="entry name" value="AMP-binding"/>
    <property type="match status" value="1"/>
</dbReference>
<dbReference type="Gene3D" id="3.40.50.12780">
    <property type="entry name" value="N-terminal domain of ligase-like"/>
    <property type="match status" value="1"/>
</dbReference>
<evidence type="ECO:0000256" key="1">
    <source>
        <dbReference type="ARBA" id="ARBA00006432"/>
    </source>
</evidence>
<dbReference type="PANTHER" id="PTHR43201:SF5">
    <property type="entry name" value="MEDIUM-CHAIN ACYL-COA LIGASE ACSF2, MITOCHONDRIAL"/>
    <property type="match status" value="1"/>
</dbReference>
<feature type="domain" description="AMP-dependent synthetase/ligase" evidence="3">
    <location>
        <begin position="9"/>
        <end position="280"/>
    </location>
</feature>
<dbReference type="InterPro" id="IPR045851">
    <property type="entry name" value="AMP-bd_C_sf"/>
</dbReference>
<reference evidence="5" key="2">
    <citation type="submission" date="2021-04" db="EMBL/GenBank/DDBJ databases">
        <authorList>
            <person name="Gilroy R."/>
        </authorList>
    </citation>
    <scope>NUCLEOTIDE SEQUENCE</scope>
    <source>
        <strain evidence="5">ChiW4-1371</strain>
    </source>
</reference>
<proteinExistence type="inferred from homology"/>
<name>A0A9D2GU44_9BACT</name>
<organism evidence="5 6">
    <name type="scientific">Candidatus Mucispirillum faecigallinarum</name>
    <dbReference type="NCBI Taxonomy" id="2838699"/>
    <lineage>
        <taxon>Bacteria</taxon>
        <taxon>Pseudomonadati</taxon>
        <taxon>Deferribacterota</taxon>
        <taxon>Deferribacteres</taxon>
        <taxon>Deferribacterales</taxon>
        <taxon>Mucispirillaceae</taxon>
        <taxon>Mucispirillum</taxon>
    </lineage>
</organism>
<evidence type="ECO:0000313" key="6">
    <source>
        <dbReference type="Proteomes" id="UP000824176"/>
    </source>
</evidence>